<dbReference type="PANTHER" id="PTHR13468:SF16">
    <property type="entry name" value="DEK C-TERMINAL DOMAIN-CONTAINING PROTEIN"/>
    <property type="match status" value="1"/>
</dbReference>
<organism evidence="2 3">
    <name type="scientific">Brassica napus</name>
    <name type="common">Rape</name>
    <dbReference type="NCBI Taxonomy" id="3708"/>
    <lineage>
        <taxon>Eukaryota</taxon>
        <taxon>Viridiplantae</taxon>
        <taxon>Streptophyta</taxon>
        <taxon>Embryophyta</taxon>
        <taxon>Tracheophyta</taxon>
        <taxon>Spermatophyta</taxon>
        <taxon>Magnoliopsida</taxon>
        <taxon>eudicotyledons</taxon>
        <taxon>Gunneridae</taxon>
        <taxon>Pentapetalae</taxon>
        <taxon>rosids</taxon>
        <taxon>malvids</taxon>
        <taxon>Brassicales</taxon>
        <taxon>Brassicaceae</taxon>
        <taxon>Brassiceae</taxon>
        <taxon>Brassica</taxon>
    </lineage>
</organism>
<feature type="compositionally biased region" description="Basic and acidic residues" evidence="1">
    <location>
        <begin position="73"/>
        <end position="83"/>
    </location>
</feature>
<feature type="region of interest" description="Disordered" evidence="1">
    <location>
        <begin position="134"/>
        <end position="227"/>
    </location>
</feature>
<sequence>MDDLRTHMATETLEETTTPEVKSPAKDEIGAGDGPKEREEDEDGSKGGKLEDKDEEEGNVSKNSSVTQSSSERPTRERKKVERFSLPSPTRAIPNKSVSIEKGLGTPLREIPNVAHQLSKRKADGNLILLHTILYGKKAKEAKERKSTQKKRKSGESSDTPAKRKRQAKKGDHPSDKEVGKDEGDSDSEDSKDTHEEDATAPEEEDSDHEKTETEEERVEAEDEKKP</sequence>
<feature type="compositionally biased region" description="Low complexity" evidence="1">
    <location>
        <begin position="60"/>
        <end position="71"/>
    </location>
</feature>
<evidence type="ECO:0000313" key="3">
    <source>
        <dbReference type="Proteomes" id="UP000824890"/>
    </source>
</evidence>
<dbReference type="EMBL" id="JAGKQM010000002">
    <property type="protein sequence ID" value="KAH0940242.1"/>
    <property type="molecule type" value="Genomic_DNA"/>
</dbReference>
<keyword evidence="3" id="KW-1185">Reference proteome</keyword>
<protein>
    <submittedName>
        <fullName evidence="2">Uncharacterized protein</fullName>
    </submittedName>
</protein>
<evidence type="ECO:0000256" key="1">
    <source>
        <dbReference type="SAM" id="MobiDB-lite"/>
    </source>
</evidence>
<feature type="compositionally biased region" description="Acidic residues" evidence="1">
    <location>
        <begin position="199"/>
        <end position="227"/>
    </location>
</feature>
<reference evidence="2 3" key="1">
    <citation type="submission" date="2021-05" db="EMBL/GenBank/DDBJ databases">
        <title>Genome Assembly of Synthetic Allotetraploid Brassica napus Reveals Homoeologous Exchanges between Subgenomes.</title>
        <authorList>
            <person name="Davis J.T."/>
        </authorList>
    </citation>
    <scope>NUCLEOTIDE SEQUENCE [LARGE SCALE GENOMIC DNA]</scope>
    <source>
        <strain evidence="3">cv. Da-Ae</strain>
        <tissue evidence="2">Seedling</tissue>
    </source>
</reference>
<gene>
    <name evidence="2" type="ORF">HID58_007703</name>
</gene>
<comment type="caution">
    <text evidence="2">The sequence shown here is derived from an EMBL/GenBank/DDBJ whole genome shotgun (WGS) entry which is preliminary data.</text>
</comment>
<feature type="compositionally biased region" description="Basic and acidic residues" evidence="1">
    <location>
        <begin position="169"/>
        <end position="198"/>
    </location>
</feature>
<feature type="region of interest" description="Disordered" evidence="1">
    <location>
        <begin position="1"/>
        <end position="109"/>
    </location>
</feature>
<dbReference type="PANTHER" id="PTHR13468">
    <property type="entry name" value="DEK PROTEIN"/>
    <property type="match status" value="1"/>
</dbReference>
<proteinExistence type="predicted"/>
<evidence type="ECO:0000313" key="2">
    <source>
        <dbReference type="EMBL" id="KAH0940242.1"/>
    </source>
</evidence>
<accession>A0ABQ8EEY8</accession>
<name>A0ABQ8EEY8_BRANA</name>
<dbReference type="Proteomes" id="UP000824890">
    <property type="component" value="Unassembled WGS sequence"/>
</dbReference>
<dbReference type="InterPro" id="IPR044198">
    <property type="entry name" value="DEK"/>
</dbReference>
<feature type="compositionally biased region" description="Basic and acidic residues" evidence="1">
    <location>
        <begin position="138"/>
        <end position="147"/>
    </location>
</feature>
<feature type="compositionally biased region" description="Basic and acidic residues" evidence="1">
    <location>
        <begin position="23"/>
        <end position="52"/>
    </location>
</feature>